<feature type="region of interest" description="Disordered" evidence="1">
    <location>
        <begin position="109"/>
        <end position="156"/>
    </location>
</feature>
<evidence type="ECO:0000313" key="2">
    <source>
        <dbReference type="Proteomes" id="UP000887578"/>
    </source>
</evidence>
<organism evidence="2 3">
    <name type="scientific">Panagrolaimus davidi</name>
    <dbReference type="NCBI Taxonomy" id="227884"/>
    <lineage>
        <taxon>Eukaryota</taxon>
        <taxon>Metazoa</taxon>
        <taxon>Ecdysozoa</taxon>
        <taxon>Nematoda</taxon>
        <taxon>Chromadorea</taxon>
        <taxon>Rhabditida</taxon>
        <taxon>Tylenchina</taxon>
        <taxon>Panagrolaimomorpha</taxon>
        <taxon>Panagrolaimoidea</taxon>
        <taxon>Panagrolaimidae</taxon>
        <taxon>Panagrolaimus</taxon>
    </lineage>
</organism>
<dbReference type="AlphaFoldDB" id="A0A914QVW3"/>
<reference evidence="3" key="1">
    <citation type="submission" date="2022-11" db="UniProtKB">
        <authorList>
            <consortium name="WormBaseParasite"/>
        </authorList>
    </citation>
    <scope>IDENTIFICATION</scope>
</reference>
<feature type="compositionally biased region" description="Acidic residues" evidence="1">
    <location>
        <begin position="113"/>
        <end position="135"/>
    </location>
</feature>
<evidence type="ECO:0000256" key="1">
    <source>
        <dbReference type="SAM" id="MobiDB-lite"/>
    </source>
</evidence>
<keyword evidence="2" id="KW-1185">Reference proteome</keyword>
<name>A0A914QVW3_9BILA</name>
<dbReference type="Proteomes" id="UP000887578">
    <property type="component" value="Unplaced"/>
</dbReference>
<protein>
    <submittedName>
        <fullName evidence="3">Uncharacterized protein</fullName>
    </submittedName>
</protein>
<evidence type="ECO:0000313" key="3">
    <source>
        <dbReference type="WBParaSite" id="PDA_v2.g5978.t1"/>
    </source>
</evidence>
<accession>A0A914QVW3</accession>
<feature type="compositionally biased region" description="Acidic residues" evidence="1">
    <location>
        <begin position="143"/>
        <end position="156"/>
    </location>
</feature>
<sequence>MSKLWITEGLRITDNGGNGNIKNLITKLYQCDAINLSLMGINIGFMDLKHLSKSVNNFDMNYSSVIDKNRDLIPFEDILQETECSSSITYKRKIDQNVSFWKTNIENYTDDLNTSDEDSSSEDSEMNDDIYGEDSEISKETTSDDSEMSTDSDESY</sequence>
<proteinExistence type="predicted"/>
<dbReference type="WBParaSite" id="PDA_v2.g5978.t1">
    <property type="protein sequence ID" value="PDA_v2.g5978.t1"/>
    <property type="gene ID" value="PDA_v2.g5978"/>
</dbReference>